<feature type="compositionally biased region" description="Pro residues" evidence="5">
    <location>
        <begin position="13"/>
        <end position="22"/>
    </location>
</feature>
<feature type="compositionally biased region" description="Polar residues" evidence="5">
    <location>
        <begin position="81"/>
        <end position="109"/>
    </location>
</feature>
<name>A0A8J4UUV5_9MYCE</name>
<feature type="transmembrane region" description="Helical" evidence="6">
    <location>
        <begin position="413"/>
        <end position="430"/>
    </location>
</feature>
<feature type="transmembrane region" description="Helical" evidence="6">
    <location>
        <begin position="632"/>
        <end position="650"/>
    </location>
</feature>
<feature type="region of interest" description="Disordered" evidence="5">
    <location>
        <begin position="1"/>
        <end position="158"/>
    </location>
</feature>
<evidence type="ECO:0000256" key="3">
    <source>
        <dbReference type="ARBA" id="ARBA00022989"/>
    </source>
</evidence>
<dbReference type="PANTHER" id="PTHR22911">
    <property type="entry name" value="ACYL-MALONYL CONDENSING ENZYME-RELATED"/>
    <property type="match status" value="1"/>
</dbReference>
<proteinExistence type="predicted"/>
<comment type="caution">
    <text evidence="8">The sequence shown here is derived from an EMBL/GenBank/DDBJ whole genome shotgun (WGS) entry which is preliminary data.</text>
</comment>
<feature type="compositionally biased region" description="Basic residues" evidence="5">
    <location>
        <begin position="61"/>
        <end position="73"/>
    </location>
</feature>
<evidence type="ECO:0000313" key="9">
    <source>
        <dbReference type="Proteomes" id="UP000695562"/>
    </source>
</evidence>
<dbReference type="OrthoDB" id="306876at2759"/>
<evidence type="ECO:0000256" key="2">
    <source>
        <dbReference type="ARBA" id="ARBA00022692"/>
    </source>
</evidence>
<feature type="transmembrane region" description="Helical" evidence="6">
    <location>
        <begin position="442"/>
        <end position="461"/>
    </location>
</feature>
<keyword evidence="2 6" id="KW-0812">Transmembrane</keyword>
<dbReference type="InterPro" id="IPR000620">
    <property type="entry name" value="EamA_dom"/>
</dbReference>
<dbReference type="Proteomes" id="UP000695562">
    <property type="component" value="Unassembled WGS sequence"/>
</dbReference>
<feature type="transmembrane region" description="Helical" evidence="6">
    <location>
        <begin position="473"/>
        <end position="492"/>
    </location>
</feature>
<feature type="transmembrane region" description="Helical" evidence="6">
    <location>
        <begin position="687"/>
        <end position="705"/>
    </location>
</feature>
<dbReference type="GO" id="GO:0016020">
    <property type="term" value="C:membrane"/>
    <property type="evidence" value="ECO:0007669"/>
    <property type="project" value="UniProtKB-SubCell"/>
</dbReference>
<dbReference type="EMBL" id="AJWJ01000078">
    <property type="protein sequence ID" value="KAF2075961.1"/>
    <property type="molecule type" value="Genomic_DNA"/>
</dbReference>
<keyword evidence="4 6" id="KW-0472">Membrane</keyword>
<dbReference type="SUPFAM" id="SSF103481">
    <property type="entry name" value="Multidrug resistance efflux transporter EmrE"/>
    <property type="match status" value="2"/>
</dbReference>
<dbReference type="AlphaFoldDB" id="A0A8J4UUV5"/>
<feature type="transmembrane region" description="Helical" evidence="6">
    <location>
        <begin position="662"/>
        <end position="681"/>
    </location>
</feature>
<sequence length="707" mass="76770">MADNNNNEINGAPPSPPPPLLIPPIESTNLPPPTENLPNNRQISPRSTNSENKQQPSSPRPTHHHHNHNHHNHQQQQQQNLNLGSKSPTTLNTSTGVHPNKHLNTSSGIKSPPALSTSSGINSSSSSIPKNINTSSSLPSPAKSPSLNTSTSSDLLSNHHNHSLINYHNQQQHHHSHYPSLNQTQEQHHPHHAPTGGLPPLHHRGGLHTHDQNHPHHHLHHGNNTLSESTEINLLNESFGKTGAVLTHSSSGSLGHSRSDLSASTMMQQQKKRQLNEGVSPLLKNSQALRSSQNPFRMSQSLKGSQSLRASTASWIRGGSSTTLSWMNPLKFSVAEGHMVLASSQDVPLTQQEESDILASQEISMSDLESIKEVDGEIPYEKDGAEQEDGLQIKTIKSRWDVVMQKVKAKEGLVYMLFSAFLFSIMSLLVKLMSSGMQSMQLAFIRSFYGLIGCLIILYILKENPLGPKQHRVLLAIRGLSGTLSLCAFFYTLSVLPLSLAVVVSFTSPVITAALAAVVLKEKWGKFEALCAFLSLAGVTIVSKPAFLFPHHPDNAASSSGSTESSGAHQLLYILIGIGGAVFSALSFIAVRKIGRGVNTFVLVFYFSLVACIITLPSSFILQSFVWPDWATWGWLTLLGVIAVVAQGAVNRGIQLEKAAKAAAMNYLQIIFTFIWEISFLGGSIDFITVIGTLLILACAAVTAFKK</sequence>
<reference evidence="8" key="1">
    <citation type="submission" date="2020-01" db="EMBL/GenBank/DDBJ databases">
        <title>Development of genomics and gene disruption for Polysphondylium violaceum indicates a role for the polyketide synthase stlB in stalk morphogenesis.</title>
        <authorList>
            <person name="Narita B."/>
            <person name="Kawabe Y."/>
            <person name="Kin K."/>
            <person name="Saito T."/>
            <person name="Gibbs R."/>
            <person name="Kuspa A."/>
            <person name="Muzny D."/>
            <person name="Queller D."/>
            <person name="Richards S."/>
            <person name="Strassman J."/>
            <person name="Sucgang R."/>
            <person name="Worley K."/>
            <person name="Schaap P."/>
        </authorList>
    </citation>
    <scope>NUCLEOTIDE SEQUENCE</scope>
    <source>
        <strain evidence="8">QSvi11</strain>
    </source>
</reference>
<protein>
    <recommendedName>
        <fullName evidence="7">EamA domain-containing protein</fullName>
    </recommendedName>
</protein>
<evidence type="ECO:0000313" key="8">
    <source>
        <dbReference type="EMBL" id="KAF2075961.1"/>
    </source>
</evidence>
<organism evidence="8 9">
    <name type="scientific">Polysphondylium violaceum</name>
    <dbReference type="NCBI Taxonomy" id="133409"/>
    <lineage>
        <taxon>Eukaryota</taxon>
        <taxon>Amoebozoa</taxon>
        <taxon>Evosea</taxon>
        <taxon>Eumycetozoa</taxon>
        <taxon>Dictyostelia</taxon>
        <taxon>Dictyosteliales</taxon>
        <taxon>Dictyosteliaceae</taxon>
        <taxon>Polysphondylium</taxon>
    </lineage>
</organism>
<evidence type="ECO:0000256" key="5">
    <source>
        <dbReference type="SAM" id="MobiDB-lite"/>
    </source>
</evidence>
<feature type="transmembrane region" description="Helical" evidence="6">
    <location>
        <begin position="603"/>
        <end position="626"/>
    </location>
</feature>
<accession>A0A8J4UUV5</accession>
<feature type="transmembrane region" description="Helical" evidence="6">
    <location>
        <begin position="498"/>
        <end position="520"/>
    </location>
</feature>
<dbReference type="PANTHER" id="PTHR22911:SF6">
    <property type="entry name" value="SOLUTE CARRIER FAMILY 35 MEMBER G1"/>
    <property type="match status" value="1"/>
</dbReference>
<comment type="subcellular location">
    <subcellularLocation>
        <location evidence="1">Membrane</location>
        <topology evidence="1">Multi-pass membrane protein</topology>
    </subcellularLocation>
</comment>
<gene>
    <name evidence="8" type="ORF">CYY_002717</name>
</gene>
<feature type="compositionally biased region" description="Low complexity" evidence="5">
    <location>
        <begin position="116"/>
        <end position="158"/>
    </location>
</feature>
<keyword evidence="3 6" id="KW-1133">Transmembrane helix</keyword>
<evidence type="ECO:0000259" key="7">
    <source>
        <dbReference type="Pfam" id="PF00892"/>
    </source>
</evidence>
<dbReference type="Pfam" id="PF00892">
    <property type="entry name" value="EamA"/>
    <property type="match status" value="2"/>
</dbReference>
<feature type="transmembrane region" description="Helical" evidence="6">
    <location>
        <begin position="527"/>
        <end position="550"/>
    </location>
</feature>
<feature type="transmembrane region" description="Helical" evidence="6">
    <location>
        <begin position="570"/>
        <end position="591"/>
    </location>
</feature>
<feature type="compositionally biased region" description="Polar residues" evidence="5">
    <location>
        <begin position="41"/>
        <end position="57"/>
    </location>
</feature>
<evidence type="ECO:0000256" key="1">
    <source>
        <dbReference type="ARBA" id="ARBA00004141"/>
    </source>
</evidence>
<dbReference type="InterPro" id="IPR037185">
    <property type="entry name" value="EmrE-like"/>
</dbReference>
<keyword evidence="9" id="KW-1185">Reference proteome</keyword>
<evidence type="ECO:0000256" key="6">
    <source>
        <dbReference type="SAM" id="Phobius"/>
    </source>
</evidence>
<evidence type="ECO:0000256" key="4">
    <source>
        <dbReference type="ARBA" id="ARBA00023136"/>
    </source>
</evidence>
<feature type="region of interest" description="Disordered" evidence="5">
    <location>
        <begin position="182"/>
        <end position="224"/>
    </location>
</feature>
<feature type="domain" description="EamA" evidence="7">
    <location>
        <begin position="412"/>
        <end position="543"/>
    </location>
</feature>
<feature type="domain" description="EamA" evidence="7">
    <location>
        <begin position="573"/>
        <end position="703"/>
    </location>
</feature>